<accession>A0A7S8IH49</accession>
<dbReference type="RefSeq" id="WP_195173096.1">
    <property type="nucleotide sequence ID" value="NZ_CP062983.1"/>
</dbReference>
<dbReference type="InterPro" id="IPR005913">
    <property type="entry name" value="dTDP_dehydrorham_reduct"/>
</dbReference>
<keyword evidence="2 4" id="KW-0560">Oxidoreductase</keyword>
<keyword evidence="5" id="KW-1185">Reference proteome</keyword>
<evidence type="ECO:0000256" key="1">
    <source>
        <dbReference type="ARBA" id="ARBA00010944"/>
    </source>
</evidence>
<proteinExistence type="inferred from homology"/>
<keyword evidence="2" id="KW-0521">NADP</keyword>
<evidence type="ECO:0000313" key="4">
    <source>
        <dbReference type="EMBL" id="QPC85033.1"/>
    </source>
</evidence>
<dbReference type="Pfam" id="PF04321">
    <property type="entry name" value="RmlD_sub_bind"/>
    <property type="match status" value="1"/>
</dbReference>
<dbReference type="Proteomes" id="UP000594468">
    <property type="component" value="Chromosome"/>
</dbReference>
<dbReference type="InterPro" id="IPR036291">
    <property type="entry name" value="NAD(P)-bd_dom_sf"/>
</dbReference>
<dbReference type="GO" id="GO:0008831">
    <property type="term" value="F:dTDP-4-dehydrorhamnose reductase activity"/>
    <property type="evidence" value="ECO:0007669"/>
    <property type="project" value="UniProtKB-EC"/>
</dbReference>
<evidence type="ECO:0000313" key="5">
    <source>
        <dbReference type="Proteomes" id="UP000594468"/>
    </source>
</evidence>
<dbReference type="GO" id="GO:0005829">
    <property type="term" value="C:cytosol"/>
    <property type="evidence" value="ECO:0007669"/>
    <property type="project" value="TreeGrafter"/>
</dbReference>
<dbReference type="InterPro" id="IPR029903">
    <property type="entry name" value="RmlD-like-bd"/>
</dbReference>
<dbReference type="Gene3D" id="3.90.25.10">
    <property type="entry name" value="UDP-galactose 4-epimerase, domain 1"/>
    <property type="match status" value="1"/>
</dbReference>
<name>A0A7S8IH49_9CHLR</name>
<feature type="domain" description="RmlD-like substrate binding" evidence="3">
    <location>
        <begin position="1"/>
        <end position="276"/>
    </location>
</feature>
<comment type="similarity">
    <text evidence="1 2">Belongs to the dTDP-4-dehydrorhamnose reductase family.</text>
</comment>
<dbReference type="NCBIfam" id="TIGR01214">
    <property type="entry name" value="rmlD"/>
    <property type="match status" value="1"/>
</dbReference>
<dbReference type="CDD" id="cd05254">
    <property type="entry name" value="dTDP_HR_like_SDR_e"/>
    <property type="match status" value="1"/>
</dbReference>
<dbReference type="PANTHER" id="PTHR10491">
    <property type="entry name" value="DTDP-4-DEHYDRORHAMNOSE REDUCTASE"/>
    <property type="match status" value="1"/>
</dbReference>
<gene>
    <name evidence="4" type="primary">rfbD</name>
    <name evidence="4" type="ORF">G4Y79_11890</name>
</gene>
<evidence type="ECO:0000256" key="2">
    <source>
        <dbReference type="RuleBase" id="RU364082"/>
    </source>
</evidence>
<sequence>MKILITGAAGKMATALAAQLRTQHEVVTPAESEMDITDFSVVQQQITAHRPDIVIHPAAWTDVDGCARDPLRAVQINGLGTQNIAVAAANAGAAILYISSNEVFDGLSDQLYFEYDATNPANPYGYSKWVGEQAVKSLNPRHYIVRTSWVFAHGGRNFIHAILDAAKAGKNLRVVTDEIANPTYNDDLVVALGQLIETGRYGIYHLTNEGAATRYDFARHALDAAGYADVPIEPIKLADWPRPSTPPPNAGLANMAGSMVGVMLRPWQEAVDAFLVKEGLHK</sequence>
<comment type="function">
    <text evidence="2">Catalyzes the reduction of dTDP-6-deoxy-L-lyxo-4-hexulose to yield dTDP-L-rhamnose.</text>
</comment>
<dbReference type="KEGG" id="pmet:G4Y79_11890"/>
<evidence type="ECO:0000259" key="3">
    <source>
        <dbReference type="Pfam" id="PF04321"/>
    </source>
</evidence>
<dbReference type="Gene3D" id="3.40.50.720">
    <property type="entry name" value="NAD(P)-binding Rossmann-like Domain"/>
    <property type="match status" value="1"/>
</dbReference>
<dbReference type="PANTHER" id="PTHR10491:SF4">
    <property type="entry name" value="METHIONINE ADENOSYLTRANSFERASE 2 SUBUNIT BETA"/>
    <property type="match status" value="1"/>
</dbReference>
<dbReference type="EMBL" id="CP062983">
    <property type="protein sequence ID" value="QPC85033.1"/>
    <property type="molecule type" value="Genomic_DNA"/>
</dbReference>
<dbReference type="GO" id="GO:0019305">
    <property type="term" value="P:dTDP-rhamnose biosynthetic process"/>
    <property type="evidence" value="ECO:0007669"/>
    <property type="project" value="UniProtKB-UniPathway"/>
</dbReference>
<reference evidence="4 5" key="1">
    <citation type="submission" date="2020-02" db="EMBL/GenBank/DDBJ databases">
        <authorList>
            <person name="Zheng R.K."/>
            <person name="Sun C.M."/>
        </authorList>
    </citation>
    <scope>NUCLEOTIDE SEQUENCE [LARGE SCALE GENOMIC DNA]</scope>
    <source>
        <strain evidence="5">rifampicinis</strain>
    </source>
</reference>
<dbReference type="SUPFAM" id="SSF51735">
    <property type="entry name" value="NAD(P)-binding Rossmann-fold domains"/>
    <property type="match status" value="1"/>
</dbReference>
<dbReference type="AlphaFoldDB" id="A0A7S8IH49"/>
<organism evidence="4 5">
    <name type="scientific">Phototrophicus methaneseepsis</name>
    <dbReference type="NCBI Taxonomy" id="2710758"/>
    <lineage>
        <taxon>Bacteria</taxon>
        <taxon>Bacillati</taxon>
        <taxon>Chloroflexota</taxon>
        <taxon>Candidatus Thermofontia</taxon>
        <taxon>Phototrophicales</taxon>
        <taxon>Phototrophicaceae</taxon>
        <taxon>Phototrophicus</taxon>
    </lineage>
</organism>
<comment type="pathway">
    <text evidence="2">Carbohydrate biosynthesis; dTDP-L-rhamnose biosynthesis.</text>
</comment>
<dbReference type="UniPathway" id="UPA00124"/>
<dbReference type="EC" id="1.1.1.133" evidence="2"/>
<protein>
    <recommendedName>
        <fullName evidence="2">dTDP-4-dehydrorhamnose reductase</fullName>
        <ecNumber evidence="2">1.1.1.133</ecNumber>
    </recommendedName>
</protein>